<dbReference type="PANTHER" id="PTHR38043:SF1">
    <property type="entry name" value="PROTEIN HEMX"/>
    <property type="match status" value="1"/>
</dbReference>
<dbReference type="Pfam" id="PF04375">
    <property type="entry name" value="HemX"/>
    <property type="match status" value="1"/>
</dbReference>
<dbReference type="EMBL" id="BJXU01000024">
    <property type="protein sequence ID" value="GEN22750.1"/>
    <property type="molecule type" value="Genomic_DNA"/>
</dbReference>
<accession>A0ABQ0WB25</accession>
<evidence type="ECO:0000313" key="1">
    <source>
        <dbReference type="EMBL" id="GEN22750.1"/>
    </source>
</evidence>
<sequence length="343" mass="38044">MILVLLVIAGLGFIGWKGWQLQQAMNARIDQLKEGAANVEQVRELTEKTGQLETGVNERRQAMTQTIDGIKTEFTDYKTEVNETLDRVLAELSKEQSADSRDWLHAEAAYLLRLANQRLQLERDVEGAAALLRTADNRLREADNPALVPVRRAIAEELAALQGVPRIDRTGLYLALNAEQEQIAGLPLAQDIEELTADTTIAEAPSGPWQEQLSKIGSELKDLVVVRHHDQALEALITPEQESYLRQSLRLVIEQAQVALLKEEQDLYEASLDKAIKLLEGYYDLDDSGVQAVITSLTELKGESIHPELPDISASQQALASFIEQRFEERNSGQENAGQGGDS</sequence>
<keyword evidence="2" id="KW-1185">Reference proteome</keyword>
<dbReference type="Proteomes" id="UP000321726">
    <property type="component" value="Unassembled WGS sequence"/>
</dbReference>
<name>A0ABQ0WB25_9GAMM</name>
<gene>
    <name evidence="1" type="ORF">HCU01_06990</name>
</gene>
<comment type="caution">
    <text evidence="1">The sequence shown here is derived from an EMBL/GenBank/DDBJ whole genome shotgun (WGS) entry which is preliminary data.</text>
</comment>
<dbReference type="PANTHER" id="PTHR38043">
    <property type="entry name" value="PROTEIN HEMX"/>
    <property type="match status" value="1"/>
</dbReference>
<proteinExistence type="predicted"/>
<evidence type="ECO:0000313" key="2">
    <source>
        <dbReference type="Proteomes" id="UP000321726"/>
    </source>
</evidence>
<dbReference type="RefSeq" id="WP_255320729.1">
    <property type="nucleotide sequence ID" value="NZ_BJXU01000024.1"/>
</dbReference>
<dbReference type="InterPro" id="IPR007470">
    <property type="entry name" value="HemX"/>
</dbReference>
<protein>
    <submittedName>
        <fullName evidence="1">Heme biosynthesis operon protein HemX</fullName>
    </submittedName>
</protein>
<organism evidence="1 2">
    <name type="scientific">Halomonas cupida</name>
    <dbReference type="NCBI Taxonomy" id="44933"/>
    <lineage>
        <taxon>Bacteria</taxon>
        <taxon>Pseudomonadati</taxon>
        <taxon>Pseudomonadota</taxon>
        <taxon>Gammaproteobacteria</taxon>
        <taxon>Oceanospirillales</taxon>
        <taxon>Halomonadaceae</taxon>
        <taxon>Halomonas</taxon>
    </lineage>
</organism>
<reference evidence="1 2" key="1">
    <citation type="submission" date="2019-07" db="EMBL/GenBank/DDBJ databases">
        <title>Whole genome shotgun sequence of Halomonas cupida NBRC 102219.</title>
        <authorList>
            <person name="Hosoyama A."/>
            <person name="Uohara A."/>
            <person name="Ohji S."/>
            <person name="Ichikawa N."/>
        </authorList>
    </citation>
    <scope>NUCLEOTIDE SEQUENCE [LARGE SCALE GENOMIC DNA]</scope>
    <source>
        <strain evidence="1 2">NBRC 102219</strain>
    </source>
</reference>